<proteinExistence type="predicted"/>
<evidence type="ECO:0000313" key="1">
    <source>
        <dbReference type="EMBL" id="KAI8562721.1"/>
    </source>
</evidence>
<reference evidence="1" key="1">
    <citation type="submission" date="2022-02" db="EMBL/GenBank/DDBJ databases">
        <title>Plant Genome Project.</title>
        <authorList>
            <person name="Zhang R.-G."/>
        </authorList>
    </citation>
    <scope>NUCLEOTIDE SEQUENCE</scope>
    <source>
        <strain evidence="1">AT1</strain>
    </source>
</reference>
<dbReference type="EMBL" id="CM046390">
    <property type="protein sequence ID" value="KAI8562721.1"/>
    <property type="molecule type" value="Genomic_DNA"/>
</dbReference>
<dbReference type="Proteomes" id="UP001062846">
    <property type="component" value="Chromosome 3"/>
</dbReference>
<evidence type="ECO:0000313" key="2">
    <source>
        <dbReference type="Proteomes" id="UP001062846"/>
    </source>
</evidence>
<protein>
    <submittedName>
        <fullName evidence="1">Uncharacterized protein</fullName>
    </submittedName>
</protein>
<name>A0ACC0PAZ1_RHOML</name>
<sequence length="190" mass="21079">MEGSKEAFESVGKIGETQLIFGVLLHTHDEEVNLCSEIYLVECSIGMFTTVLYRCMSRSKVVVHGISLGDNNNIPSRAYIQFAPPALAPGPLHVRAVSLAYPICILEENINKKMGHGQRRVYVPDVQDTSGREASAVASRSFISAINNSWTTEITQTALRKARLQRLREALLDDQPYLENCIAQGMIINE</sequence>
<organism evidence="1 2">
    <name type="scientific">Rhododendron molle</name>
    <name type="common">Chinese azalea</name>
    <name type="synonym">Azalea mollis</name>
    <dbReference type="NCBI Taxonomy" id="49168"/>
    <lineage>
        <taxon>Eukaryota</taxon>
        <taxon>Viridiplantae</taxon>
        <taxon>Streptophyta</taxon>
        <taxon>Embryophyta</taxon>
        <taxon>Tracheophyta</taxon>
        <taxon>Spermatophyta</taxon>
        <taxon>Magnoliopsida</taxon>
        <taxon>eudicotyledons</taxon>
        <taxon>Gunneridae</taxon>
        <taxon>Pentapetalae</taxon>
        <taxon>asterids</taxon>
        <taxon>Ericales</taxon>
        <taxon>Ericaceae</taxon>
        <taxon>Ericoideae</taxon>
        <taxon>Rhodoreae</taxon>
        <taxon>Rhododendron</taxon>
    </lineage>
</organism>
<gene>
    <name evidence="1" type="ORF">RHMOL_Rhmol03G0056200</name>
</gene>
<keyword evidence="2" id="KW-1185">Reference proteome</keyword>
<comment type="caution">
    <text evidence="1">The sequence shown here is derived from an EMBL/GenBank/DDBJ whole genome shotgun (WGS) entry which is preliminary data.</text>
</comment>
<accession>A0ACC0PAZ1</accession>